<evidence type="ECO:0000313" key="2">
    <source>
        <dbReference type="Proteomes" id="UP001652628"/>
    </source>
</evidence>
<keyword evidence="1" id="KW-0175">Coiled coil</keyword>
<dbReference type="Proteomes" id="UP001652628">
    <property type="component" value="Chromosome 3"/>
</dbReference>
<organism evidence="2 3">
    <name type="scientific">Drosophila suzukii</name>
    <name type="common">Spotted-wing drosophila fruit fly</name>
    <dbReference type="NCBI Taxonomy" id="28584"/>
    <lineage>
        <taxon>Eukaryota</taxon>
        <taxon>Metazoa</taxon>
        <taxon>Ecdysozoa</taxon>
        <taxon>Arthropoda</taxon>
        <taxon>Hexapoda</taxon>
        <taxon>Insecta</taxon>
        <taxon>Pterygota</taxon>
        <taxon>Neoptera</taxon>
        <taxon>Endopterygota</taxon>
        <taxon>Diptera</taxon>
        <taxon>Brachycera</taxon>
        <taxon>Muscomorpha</taxon>
        <taxon>Ephydroidea</taxon>
        <taxon>Drosophilidae</taxon>
        <taxon>Drosophila</taxon>
        <taxon>Sophophora</taxon>
    </lineage>
</organism>
<sequence length="313" mass="36475">MGFTAETIRKLRISLKHRDNFRDPLAMQLIPHTQPPTSFSMLKWLKKLLHLKKGKKMTPKPTNTPPKVPNKLKEKSLLGQKQSITNDLVLVIMPDQLYKGTENAAKAKLYKLAENRVSKQRRRRRSRHEVTKASIETFRTAIPSECNNNNYNNNCIRRRKDKPLRNSVRNKLASLHADMNVRYEKEYALTRQLSEKCRLYRLQNERYKGPEMELSVGQLQQNIEAYAEDIIKTEHELLELKNEIRHDISLINKLKRLTLEETEADTECKGGVAKQPQSSQEMENTPQVAKNTQEMLFVDNIYEFCDNNASMLV</sequence>
<protein>
    <submittedName>
        <fullName evidence="3">Uncharacterized protein meru isoform X2</fullName>
    </submittedName>
</protein>
<dbReference type="RefSeq" id="XP_065720649.2">
    <property type="nucleotide sequence ID" value="XM_065864577.2"/>
</dbReference>
<evidence type="ECO:0000313" key="3">
    <source>
        <dbReference type="RefSeq" id="XP_065720649.2"/>
    </source>
</evidence>
<feature type="coiled-coil region" evidence="1">
    <location>
        <begin position="216"/>
        <end position="243"/>
    </location>
</feature>
<dbReference type="GeneID" id="108018791"/>
<gene>
    <name evidence="3" type="primary">meru</name>
</gene>
<reference evidence="3" key="1">
    <citation type="submission" date="2025-08" db="UniProtKB">
        <authorList>
            <consortium name="RefSeq"/>
        </authorList>
    </citation>
    <scope>IDENTIFICATION</scope>
</reference>
<accession>A0AB40D937</accession>
<keyword evidence="2" id="KW-1185">Reference proteome</keyword>
<dbReference type="AlphaFoldDB" id="A0AB40D937"/>
<evidence type="ECO:0000256" key="1">
    <source>
        <dbReference type="SAM" id="Coils"/>
    </source>
</evidence>
<name>A0AB40D937_DROSZ</name>
<proteinExistence type="predicted"/>